<evidence type="ECO:0000313" key="1">
    <source>
        <dbReference type="EMBL" id="MBO8196669.1"/>
    </source>
</evidence>
<sequence>MGMNGADLQQLRDLASKFDGDASTLQGLINSLQSAASNSGGYWKGGKADQFRTEWEGLKPTFDKFVQTLQDAGRAARTNADNIDHATN</sequence>
<accession>A0ABS3XMN1</accession>
<dbReference type="InterPro" id="IPR036689">
    <property type="entry name" value="ESAT-6-like_sf"/>
</dbReference>
<protein>
    <submittedName>
        <fullName evidence="1">WXG100 family type VII secretion target</fullName>
    </submittedName>
</protein>
<dbReference type="Proteomes" id="UP001519064">
    <property type="component" value="Unassembled WGS sequence"/>
</dbReference>
<name>A0ABS3XMN1_9ACTN</name>
<dbReference type="SUPFAM" id="SSF140453">
    <property type="entry name" value="EsxAB dimer-like"/>
    <property type="match status" value="1"/>
</dbReference>
<dbReference type="EMBL" id="JADKMA010000382">
    <property type="protein sequence ID" value="MBO8196669.1"/>
    <property type="molecule type" value="Genomic_DNA"/>
</dbReference>
<dbReference type="Pfam" id="PF06013">
    <property type="entry name" value="WXG100"/>
    <property type="match status" value="1"/>
</dbReference>
<dbReference type="InterPro" id="IPR010310">
    <property type="entry name" value="T7SS_ESAT-6-like"/>
</dbReference>
<keyword evidence="2" id="KW-1185">Reference proteome</keyword>
<dbReference type="NCBIfam" id="TIGR03930">
    <property type="entry name" value="WXG100_ESAT6"/>
    <property type="match status" value="1"/>
</dbReference>
<organism evidence="1 2">
    <name type="scientific">Streptomyces oryzae</name>
    <dbReference type="NCBI Taxonomy" id="1434886"/>
    <lineage>
        <taxon>Bacteria</taxon>
        <taxon>Bacillati</taxon>
        <taxon>Actinomycetota</taxon>
        <taxon>Actinomycetes</taxon>
        <taxon>Kitasatosporales</taxon>
        <taxon>Streptomycetaceae</taxon>
        <taxon>Streptomyces</taxon>
    </lineage>
</organism>
<reference evidence="1 2" key="1">
    <citation type="submission" date="2020-11" db="EMBL/GenBank/DDBJ databases">
        <title>Streptomyces spirodelae sp. nov., isolated from duckweed.</title>
        <authorList>
            <person name="Saimee Y."/>
            <person name="Duangmal K."/>
        </authorList>
    </citation>
    <scope>NUCLEOTIDE SEQUENCE [LARGE SCALE GENOMIC DNA]</scope>
    <source>
        <strain evidence="1 2">S16-07</strain>
    </source>
</reference>
<proteinExistence type="predicted"/>
<dbReference type="Gene3D" id="1.10.287.1060">
    <property type="entry name" value="ESAT-6-like"/>
    <property type="match status" value="1"/>
</dbReference>
<comment type="caution">
    <text evidence="1">The sequence shown here is derived from an EMBL/GenBank/DDBJ whole genome shotgun (WGS) entry which is preliminary data.</text>
</comment>
<evidence type="ECO:0000313" key="2">
    <source>
        <dbReference type="Proteomes" id="UP001519064"/>
    </source>
</evidence>
<gene>
    <name evidence="1" type="ORF">ITI46_34330</name>
</gene>